<comment type="caution">
    <text evidence="1">The sequence shown here is derived from an EMBL/GenBank/DDBJ whole genome shotgun (WGS) entry which is preliminary data.</text>
</comment>
<dbReference type="Proteomes" id="UP000186817">
    <property type="component" value="Unassembled WGS sequence"/>
</dbReference>
<organism evidence="1 2">
    <name type="scientific">Symbiodinium microadriaticum</name>
    <name type="common">Dinoflagellate</name>
    <name type="synonym">Zooxanthella microadriatica</name>
    <dbReference type="NCBI Taxonomy" id="2951"/>
    <lineage>
        <taxon>Eukaryota</taxon>
        <taxon>Sar</taxon>
        <taxon>Alveolata</taxon>
        <taxon>Dinophyceae</taxon>
        <taxon>Suessiales</taxon>
        <taxon>Symbiodiniaceae</taxon>
        <taxon>Symbiodinium</taxon>
    </lineage>
</organism>
<protein>
    <recommendedName>
        <fullName evidence="3">ISXO2-like transposase domain-containing protein</fullName>
    </recommendedName>
</protein>
<reference evidence="1 2" key="1">
    <citation type="submission" date="2016-02" db="EMBL/GenBank/DDBJ databases">
        <title>Genome analysis of coral dinoflagellate symbionts highlights evolutionary adaptations to a symbiotic lifestyle.</title>
        <authorList>
            <person name="Aranda M."/>
            <person name="Li Y."/>
            <person name="Liew Y.J."/>
            <person name="Baumgarten S."/>
            <person name="Simakov O."/>
            <person name="Wilson M."/>
            <person name="Piel J."/>
            <person name="Ashoor H."/>
            <person name="Bougouffa S."/>
            <person name="Bajic V.B."/>
            <person name="Ryu T."/>
            <person name="Ravasi T."/>
            <person name="Bayer T."/>
            <person name="Micklem G."/>
            <person name="Kim H."/>
            <person name="Bhak J."/>
            <person name="Lajeunesse T.C."/>
            <person name="Voolstra C.R."/>
        </authorList>
    </citation>
    <scope>NUCLEOTIDE SEQUENCE [LARGE SCALE GENOMIC DNA]</scope>
    <source>
        <strain evidence="1 2">CCMP2467</strain>
    </source>
</reference>
<proteinExistence type="predicted"/>
<dbReference type="EMBL" id="LSRX01000246">
    <property type="protein sequence ID" value="OLQ03107.1"/>
    <property type="molecule type" value="Genomic_DNA"/>
</dbReference>
<sequence length="746" mass="85456">MKRPAARYGFNPFPEPKKGVNRMINKRPACMKSLSWHNIPYVKEKNKGGFVRMEQTKWKRNIKELLSASDKDIVNMLIEDRLLPDWQGALCPHCQRGKLSALTSNGRDQILRHRCSAKNCQRYFLPHHLHPIFSHGKGPEGHPLQMQAAALLLRLLNVPLSSIHILTHINHKAIESMNRRLLLARKGHVQQQEKKIKFGGCPRAWKEVEADEATFDKKTLTPKELGINDGKPVVWEQWGAIVQRGRPETLVLRKLNPARTVRRAPGPGAIRKSDWQPFAQRFLANRKVILHTDSARSYRLKLPGMVHDAVVHKKRKVKKNGKWIWLRPTFVRVAKHKLPDGNTVTCKAGTQIVDRAWKFIKERLKRNQNAKVSSLMLTALIRSAQYEYWHRKDDLWVCTGDLVAQYMAGTVDTLNGKADLETLTTTELQQKLKRAGWRRAAQGLLEVLHLIQRQKILEKLCNDEYGTGVEDVTYPDGFFLMAVGQLHLNRHTFMAEDFWSASLGCLPTPKLECHVSVTLSFLRNIGNEELRNDVIKEQREIRLRDFKHTVLSHLDDLDGGLTTMFEEYSDIFKEDQMEKIEDAMQIAKRRISLAWGIESAPTGTLGSSDKQFAYIPWKFRLSEGKLDEISSSRPKKVARLEDYIFDDIPSREISDSGVSQMFLSHLLDLLAFAFCLVEVAHLSSFRAYSKLFIKLAFNRPPAESGLRAPNVSEMQAADKEAWKCICELANKGWSMDDALHEIVQVR</sequence>
<gene>
    <name evidence="1" type="ORF">AK812_SmicGene13983</name>
</gene>
<dbReference type="OrthoDB" id="431292at2759"/>
<evidence type="ECO:0000313" key="2">
    <source>
        <dbReference type="Proteomes" id="UP000186817"/>
    </source>
</evidence>
<accession>A0A1Q9E6Q7</accession>
<evidence type="ECO:0008006" key="3">
    <source>
        <dbReference type="Google" id="ProtNLM"/>
    </source>
</evidence>
<dbReference type="AlphaFoldDB" id="A0A1Q9E6Q7"/>
<name>A0A1Q9E6Q7_SYMMI</name>
<evidence type="ECO:0000313" key="1">
    <source>
        <dbReference type="EMBL" id="OLQ03107.1"/>
    </source>
</evidence>
<keyword evidence="2" id="KW-1185">Reference proteome</keyword>